<reference evidence="1" key="2">
    <citation type="submission" date="2023-01" db="EMBL/GenBank/DDBJ databases">
        <title>Draft genome sequence of Litoribrevibacter albus strain NBRC 110071.</title>
        <authorList>
            <person name="Sun Q."/>
            <person name="Mori K."/>
        </authorList>
    </citation>
    <scope>NUCLEOTIDE SEQUENCE</scope>
    <source>
        <strain evidence="1">NBRC 110071</strain>
    </source>
</reference>
<accession>A0AA37W707</accession>
<gene>
    <name evidence="1" type="ORF">GCM10007876_10920</name>
</gene>
<dbReference type="AlphaFoldDB" id="A0AA37W707"/>
<dbReference type="EMBL" id="BSNM01000006">
    <property type="protein sequence ID" value="GLQ30614.1"/>
    <property type="molecule type" value="Genomic_DNA"/>
</dbReference>
<proteinExistence type="predicted"/>
<dbReference type="Pfam" id="PF14119">
    <property type="entry name" value="DUF4288"/>
    <property type="match status" value="1"/>
</dbReference>
<evidence type="ECO:0008006" key="3">
    <source>
        <dbReference type="Google" id="ProtNLM"/>
    </source>
</evidence>
<sequence>MNWYAVKTLYRTFTDGFVENPDADYREDLDMLEERIVLLRADSFDDAIEQAEREAREYARVEQTNPYGQRICINYIEACDAYMLGESPAESVEVFSSTSLISRDTSDTEITDMRLGVVTDDDERFSKKFLSQEFEADDSDGEIVETIDADW</sequence>
<evidence type="ECO:0000313" key="1">
    <source>
        <dbReference type="EMBL" id="GLQ30614.1"/>
    </source>
</evidence>
<dbReference type="Proteomes" id="UP001161389">
    <property type="component" value="Unassembled WGS sequence"/>
</dbReference>
<dbReference type="RefSeq" id="WP_284379729.1">
    <property type="nucleotide sequence ID" value="NZ_BSNM01000006.1"/>
</dbReference>
<keyword evidence="2" id="KW-1185">Reference proteome</keyword>
<protein>
    <recommendedName>
        <fullName evidence="3">DUF4288 domain-containing protein</fullName>
    </recommendedName>
</protein>
<name>A0AA37W707_9GAMM</name>
<comment type="caution">
    <text evidence="1">The sequence shown here is derived from an EMBL/GenBank/DDBJ whole genome shotgun (WGS) entry which is preliminary data.</text>
</comment>
<reference evidence="1" key="1">
    <citation type="journal article" date="2014" name="Int. J. Syst. Evol. Microbiol.">
        <title>Complete genome sequence of Corynebacterium casei LMG S-19264T (=DSM 44701T), isolated from a smear-ripened cheese.</title>
        <authorList>
            <consortium name="US DOE Joint Genome Institute (JGI-PGF)"/>
            <person name="Walter F."/>
            <person name="Albersmeier A."/>
            <person name="Kalinowski J."/>
            <person name="Ruckert C."/>
        </authorList>
    </citation>
    <scope>NUCLEOTIDE SEQUENCE</scope>
    <source>
        <strain evidence="1">NBRC 110071</strain>
    </source>
</reference>
<evidence type="ECO:0000313" key="2">
    <source>
        <dbReference type="Proteomes" id="UP001161389"/>
    </source>
</evidence>
<dbReference type="InterPro" id="IPR025630">
    <property type="entry name" value="DUF4288"/>
</dbReference>
<organism evidence="1 2">
    <name type="scientific">Litoribrevibacter albus</name>
    <dbReference type="NCBI Taxonomy" id="1473156"/>
    <lineage>
        <taxon>Bacteria</taxon>
        <taxon>Pseudomonadati</taxon>
        <taxon>Pseudomonadota</taxon>
        <taxon>Gammaproteobacteria</taxon>
        <taxon>Oceanospirillales</taxon>
        <taxon>Oceanospirillaceae</taxon>
        <taxon>Litoribrevibacter</taxon>
    </lineage>
</organism>